<feature type="region of interest" description="Disordered" evidence="1">
    <location>
        <begin position="105"/>
        <end position="129"/>
    </location>
</feature>
<proteinExistence type="predicted"/>
<dbReference type="GO" id="GO:0051082">
    <property type="term" value="F:unfolded protein binding"/>
    <property type="evidence" value="ECO:0007669"/>
    <property type="project" value="TreeGrafter"/>
</dbReference>
<keyword evidence="3" id="KW-1185">Reference proteome</keyword>
<gene>
    <name evidence="2" type="ORF">RchiOBHm_Chr5g0076171</name>
</gene>
<evidence type="ECO:0000313" key="2">
    <source>
        <dbReference type="EMBL" id="PRQ35086.1"/>
    </source>
</evidence>
<evidence type="ECO:0000256" key="1">
    <source>
        <dbReference type="SAM" id="MobiDB-lite"/>
    </source>
</evidence>
<comment type="caution">
    <text evidence="2">The sequence shown here is derived from an EMBL/GenBank/DDBJ whole genome shotgun (WGS) entry which is preliminary data.</text>
</comment>
<feature type="compositionally biased region" description="Polar residues" evidence="1">
    <location>
        <begin position="40"/>
        <end position="51"/>
    </location>
</feature>
<dbReference type="PANTHER" id="PTHR46775:SF2">
    <property type="entry name" value="GBF-INTERACTING PROTEIN 1-LIKE"/>
    <property type="match status" value="1"/>
</dbReference>
<feature type="region of interest" description="Disordered" evidence="1">
    <location>
        <begin position="18"/>
        <end position="61"/>
    </location>
</feature>
<protein>
    <submittedName>
        <fullName evidence="2">Uncharacterized protein</fullName>
    </submittedName>
</protein>
<dbReference type="AlphaFoldDB" id="A0A2P6QLN1"/>
<dbReference type="EMBL" id="PDCK01000043">
    <property type="protein sequence ID" value="PRQ35086.1"/>
    <property type="molecule type" value="Genomic_DNA"/>
</dbReference>
<dbReference type="InterPro" id="IPR044277">
    <property type="entry name" value="GIP1"/>
</dbReference>
<evidence type="ECO:0000313" key="3">
    <source>
        <dbReference type="Proteomes" id="UP000238479"/>
    </source>
</evidence>
<reference evidence="2 3" key="1">
    <citation type="journal article" date="2018" name="Nat. Genet.">
        <title>The Rosa genome provides new insights in the design of modern roses.</title>
        <authorList>
            <person name="Bendahmane M."/>
        </authorList>
    </citation>
    <scope>NUCLEOTIDE SEQUENCE [LARGE SCALE GENOMIC DNA]</scope>
    <source>
        <strain evidence="3">cv. Old Blush</strain>
    </source>
</reference>
<dbReference type="OMA" id="HEPVESH"/>
<sequence>MKLLKSLLLGCNNSVASSVQGDFSENPLPSPDVLEKLQTPEGNVSSESNVPSAPDSDSKRELLKQDLQLPPEVPHNLAALNGPSYSLGFLPPMLGGQVLQVEGHDNQAPEAPRVSNFGGNSVGVPSPNTTPPLPSSIAASPQIPVFRHAYPANYFPYGYLPPYYLPPMHQFLSPNGFPPQPSAYLPPTAPAAAGIKYPPPQFKAGSNAGNPPQYNIQSGGSFITTPAGYAPGSAVTSGSSVGNTEDLGASQSKESHIYTTGQLTEGSTVWIHTPGQDISSLYNLPQGQRFAFSPVHAGHGAMTGLYPPGQTMASPTYLQQSQAAAGAAETIGPPPAAYQQPQHAQMNWNSSF</sequence>
<dbReference type="Gramene" id="PRQ35086">
    <property type="protein sequence ID" value="PRQ35086"/>
    <property type="gene ID" value="RchiOBHm_Chr5g0076171"/>
</dbReference>
<feature type="region of interest" description="Disordered" evidence="1">
    <location>
        <begin position="324"/>
        <end position="352"/>
    </location>
</feature>
<name>A0A2P6QLN1_ROSCH</name>
<feature type="region of interest" description="Disordered" evidence="1">
    <location>
        <begin position="233"/>
        <end position="255"/>
    </location>
</feature>
<organism evidence="2 3">
    <name type="scientific">Rosa chinensis</name>
    <name type="common">China rose</name>
    <dbReference type="NCBI Taxonomy" id="74649"/>
    <lineage>
        <taxon>Eukaryota</taxon>
        <taxon>Viridiplantae</taxon>
        <taxon>Streptophyta</taxon>
        <taxon>Embryophyta</taxon>
        <taxon>Tracheophyta</taxon>
        <taxon>Spermatophyta</taxon>
        <taxon>Magnoliopsida</taxon>
        <taxon>eudicotyledons</taxon>
        <taxon>Gunneridae</taxon>
        <taxon>Pentapetalae</taxon>
        <taxon>rosids</taxon>
        <taxon>fabids</taxon>
        <taxon>Rosales</taxon>
        <taxon>Rosaceae</taxon>
        <taxon>Rosoideae</taxon>
        <taxon>Rosoideae incertae sedis</taxon>
        <taxon>Rosa</taxon>
    </lineage>
</organism>
<feature type="compositionally biased region" description="Polar residues" evidence="1">
    <location>
        <begin position="234"/>
        <end position="255"/>
    </location>
</feature>
<dbReference type="Proteomes" id="UP000238479">
    <property type="component" value="Chromosome 5"/>
</dbReference>
<accession>A0A2P6QLN1</accession>
<dbReference type="GO" id="GO:0005634">
    <property type="term" value="C:nucleus"/>
    <property type="evidence" value="ECO:0007669"/>
    <property type="project" value="TreeGrafter"/>
</dbReference>
<dbReference type="STRING" id="74649.A0A2P6QLN1"/>
<dbReference type="PANTHER" id="PTHR46775">
    <property type="entry name" value="FLOCCULATION PROTEIN (DUF1296)"/>
    <property type="match status" value="1"/>
</dbReference>